<accession>A0ABV2KN40</accession>
<evidence type="ECO:0000313" key="1">
    <source>
        <dbReference type="EMBL" id="MET3662503.1"/>
    </source>
</evidence>
<dbReference type="Proteomes" id="UP001549143">
    <property type="component" value="Unassembled WGS sequence"/>
</dbReference>
<proteinExistence type="predicted"/>
<organism evidence="1 2">
    <name type="scientific">Aquamicrobium ahrensii</name>
    <dbReference type="NCBI Taxonomy" id="469551"/>
    <lineage>
        <taxon>Bacteria</taxon>
        <taxon>Pseudomonadati</taxon>
        <taxon>Pseudomonadota</taxon>
        <taxon>Alphaproteobacteria</taxon>
        <taxon>Hyphomicrobiales</taxon>
        <taxon>Phyllobacteriaceae</taxon>
        <taxon>Aquamicrobium</taxon>
    </lineage>
</organism>
<dbReference type="EMBL" id="JBEPMN010000012">
    <property type="protein sequence ID" value="MET3662503.1"/>
    <property type="molecule type" value="Genomic_DNA"/>
</dbReference>
<protein>
    <submittedName>
        <fullName evidence="1">Uncharacterized protein</fullName>
    </submittedName>
</protein>
<sequence length="98" mass="11216">MLSLLEIWATADQDPALFWRLTLREISIILKGAAARLTREQDGRAWVAWHIEALARTKKLPTLKSMQSGKPLKRRRMTPNEMISMAHLWTAATTMGRC</sequence>
<dbReference type="RefSeq" id="WP_354152356.1">
    <property type="nucleotide sequence ID" value="NZ_JBEPMN010000012.1"/>
</dbReference>
<gene>
    <name evidence="1" type="ORF">ABID44_002841</name>
</gene>
<evidence type="ECO:0000313" key="2">
    <source>
        <dbReference type="Proteomes" id="UP001549143"/>
    </source>
</evidence>
<keyword evidence="2" id="KW-1185">Reference proteome</keyword>
<reference evidence="1 2" key="1">
    <citation type="submission" date="2024-06" db="EMBL/GenBank/DDBJ databases">
        <title>Genomic Encyclopedia of Type Strains, Phase IV (KMG-IV): sequencing the most valuable type-strain genomes for metagenomic binning, comparative biology and taxonomic classification.</title>
        <authorList>
            <person name="Goeker M."/>
        </authorList>
    </citation>
    <scope>NUCLEOTIDE SEQUENCE [LARGE SCALE GENOMIC DNA]</scope>
    <source>
        <strain evidence="1 2">DSM 19730</strain>
    </source>
</reference>
<comment type="caution">
    <text evidence="1">The sequence shown here is derived from an EMBL/GenBank/DDBJ whole genome shotgun (WGS) entry which is preliminary data.</text>
</comment>
<name>A0ABV2KN40_9HYPH</name>